<proteinExistence type="predicted"/>
<feature type="region of interest" description="Disordered" evidence="1">
    <location>
        <begin position="568"/>
        <end position="612"/>
    </location>
</feature>
<feature type="compositionally biased region" description="Basic and acidic residues" evidence="1">
    <location>
        <begin position="568"/>
        <end position="598"/>
    </location>
</feature>
<dbReference type="OMA" id="DHFSTHE"/>
<dbReference type="EMBL" id="CCKQ01006086">
    <property type="protein sequence ID" value="CDW77377.1"/>
    <property type="molecule type" value="Genomic_DNA"/>
</dbReference>
<reference evidence="2 3" key="1">
    <citation type="submission" date="2014-06" db="EMBL/GenBank/DDBJ databases">
        <authorList>
            <person name="Swart Estienne"/>
        </authorList>
    </citation>
    <scope>NUCLEOTIDE SEQUENCE [LARGE SCALE GENOMIC DNA]</scope>
    <source>
        <strain evidence="2 3">130c</strain>
    </source>
</reference>
<dbReference type="InParanoid" id="A0A078A777"/>
<name>A0A078A777_STYLE</name>
<evidence type="ECO:0000313" key="3">
    <source>
        <dbReference type="Proteomes" id="UP000039865"/>
    </source>
</evidence>
<organism evidence="2 3">
    <name type="scientific">Stylonychia lemnae</name>
    <name type="common">Ciliate</name>
    <dbReference type="NCBI Taxonomy" id="5949"/>
    <lineage>
        <taxon>Eukaryota</taxon>
        <taxon>Sar</taxon>
        <taxon>Alveolata</taxon>
        <taxon>Ciliophora</taxon>
        <taxon>Intramacronucleata</taxon>
        <taxon>Spirotrichea</taxon>
        <taxon>Stichotrichia</taxon>
        <taxon>Sporadotrichida</taxon>
        <taxon>Oxytrichidae</taxon>
        <taxon>Stylonychinae</taxon>
        <taxon>Stylonychia</taxon>
    </lineage>
</organism>
<sequence length="612" mass="74539">MEDMGRDYRDIYYQQRLVPLEYLYDDKHLVRLYEADSINSQYIQSTINEEYEKQMLEAFLQKRIMNGSAIPLIDKPRHDHIVKRTKQLQKVFYYGDELSSLELDIERMYISDKMEKYSTYVKRKSMRYKVRWTVSDLNRYQDQVNYRMNDPEYFGTTKPRFLPLDLDQALVNMKVHQDIQKTSQLRRAMTWFTDTKAFERGQKRCLVQSTTLLSRFLMYIDSWEFVNTMDVENDFHINHSIANMHVYLIYQRLRDFSENKYAFQLKEELIESFNKLTNSEMQDVDVLRKQKKIDEIDNYLFAIRRNFDYHFYINAKSVDNPYYKLDALVWSSIYHEKVPRYSEKVYKMAEYFQQHYQYLKTLTFEDIEQCKIDWSAYRVPVNYKDKIIKVNPQLSAEEFEKEYNSPYKIKKFHYNFRQDDELTEENLKKTFINLCTSAFFHNKEKTIRQEHLNLDSMNSNEKEEVIFRMKKSLETLSELPLHNESFFSSIHKANPLQTQFNIWKRNLFVPLTDQLEEKAKRKMQDIEDQAKLEKEKETIWFEGKRELYDPENEEKRLERHQAILKQHLAEERKKQGLDAPDYDKVSPEYEKDPMKDSVDSLPVKRKQKWRIW</sequence>
<dbReference type="AlphaFoldDB" id="A0A078A777"/>
<dbReference type="Proteomes" id="UP000039865">
    <property type="component" value="Unassembled WGS sequence"/>
</dbReference>
<dbReference type="OrthoDB" id="290930at2759"/>
<feature type="compositionally biased region" description="Basic residues" evidence="1">
    <location>
        <begin position="603"/>
        <end position="612"/>
    </location>
</feature>
<evidence type="ECO:0000313" key="2">
    <source>
        <dbReference type="EMBL" id="CDW77377.1"/>
    </source>
</evidence>
<gene>
    <name evidence="2" type="primary">Contig1343.g1472</name>
    <name evidence="2" type="ORF">STYLEM_6337</name>
</gene>
<evidence type="ECO:0000256" key="1">
    <source>
        <dbReference type="SAM" id="MobiDB-lite"/>
    </source>
</evidence>
<protein>
    <submittedName>
        <fullName evidence="2">Uncharacterized protein</fullName>
    </submittedName>
</protein>
<keyword evidence="3" id="KW-1185">Reference proteome</keyword>
<accession>A0A078A777</accession>